<organism evidence="3 4">
    <name type="scientific">Hymenobacter lucidus</name>
    <dbReference type="NCBI Taxonomy" id="2880930"/>
    <lineage>
        <taxon>Bacteria</taxon>
        <taxon>Pseudomonadati</taxon>
        <taxon>Bacteroidota</taxon>
        <taxon>Cytophagia</taxon>
        <taxon>Cytophagales</taxon>
        <taxon>Hymenobacteraceae</taxon>
        <taxon>Hymenobacter</taxon>
    </lineage>
</organism>
<keyword evidence="1" id="KW-0732">Signal</keyword>
<dbReference type="Gene3D" id="2.40.128.110">
    <property type="entry name" value="Lipid/polyisoprenoid-binding, YceI-like"/>
    <property type="match status" value="1"/>
</dbReference>
<protein>
    <submittedName>
        <fullName evidence="3">YceI family protein</fullName>
    </submittedName>
</protein>
<evidence type="ECO:0000313" key="3">
    <source>
        <dbReference type="EMBL" id="MCB2410652.1"/>
    </source>
</evidence>
<evidence type="ECO:0000256" key="1">
    <source>
        <dbReference type="SAM" id="SignalP"/>
    </source>
</evidence>
<feature type="domain" description="Lipid/polyisoprenoid-binding YceI-like" evidence="2">
    <location>
        <begin position="74"/>
        <end position="205"/>
    </location>
</feature>
<sequence length="213" mass="22972">MLTKSTLCILGVLLGPGLTAYAQAPEGQLNATTAATATSASARPLPAAFQLRYGTNYGQISFFSSTPIEDIESQNQQVAAVVDMVSGKVAFSAPMKGFHFKRHLMEEHFHENYAESEKYPKATFSGTLLALPAGAKLKKAPQPVEVQGVLMLHGVKRKIKVPGTLEIRDDQLLLTANFALAPADYDIEIPSLVRDNIAKSVDVKVLMTCTLLP</sequence>
<feature type="chain" id="PRO_5046859489" evidence="1">
    <location>
        <begin position="25"/>
        <end position="213"/>
    </location>
</feature>
<dbReference type="EMBL" id="JAJADR010000009">
    <property type="protein sequence ID" value="MCB2410652.1"/>
    <property type="molecule type" value="Genomic_DNA"/>
</dbReference>
<accession>A0ABS8AXY7</accession>
<evidence type="ECO:0000313" key="4">
    <source>
        <dbReference type="Proteomes" id="UP001165296"/>
    </source>
</evidence>
<reference evidence="3" key="1">
    <citation type="submission" date="2021-10" db="EMBL/GenBank/DDBJ databases">
        <authorList>
            <person name="Dean J.D."/>
            <person name="Kim M.K."/>
            <person name="Newey C.N."/>
            <person name="Stoker T.S."/>
            <person name="Thompson D.W."/>
            <person name="Grose J.H."/>
        </authorList>
    </citation>
    <scope>NUCLEOTIDE SEQUENCE</scope>
    <source>
        <strain evidence="3">BT178</strain>
    </source>
</reference>
<keyword evidence="4" id="KW-1185">Reference proteome</keyword>
<dbReference type="Pfam" id="PF04264">
    <property type="entry name" value="YceI"/>
    <property type="match status" value="1"/>
</dbReference>
<proteinExistence type="predicted"/>
<dbReference type="SUPFAM" id="SSF101874">
    <property type="entry name" value="YceI-like"/>
    <property type="match status" value="1"/>
</dbReference>
<dbReference type="InterPro" id="IPR036761">
    <property type="entry name" value="TTHA0802/YceI-like_sf"/>
</dbReference>
<comment type="caution">
    <text evidence="3">The sequence shown here is derived from an EMBL/GenBank/DDBJ whole genome shotgun (WGS) entry which is preliminary data.</text>
</comment>
<evidence type="ECO:0000259" key="2">
    <source>
        <dbReference type="Pfam" id="PF04264"/>
    </source>
</evidence>
<gene>
    <name evidence="3" type="ORF">LGH74_21875</name>
</gene>
<dbReference type="Proteomes" id="UP001165296">
    <property type="component" value="Unassembled WGS sequence"/>
</dbReference>
<feature type="signal peptide" evidence="1">
    <location>
        <begin position="1"/>
        <end position="24"/>
    </location>
</feature>
<name>A0ABS8AXY7_9BACT</name>
<dbReference type="RefSeq" id="WP_226179757.1">
    <property type="nucleotide sequence ID" value="NZ_JAJADR010000009.1"/>
</dbReference>
<dbReference type="InterPro" id="IPR007372">
    <property type="entry name" value="Lipid/polyisoprenoid-bd_YceI"/>
</dbReference>